<organism evidence="1 2">
    <name type="scientific">Erwinia phage vB_EamM_Yoloswag</name>
    <dbReference type="NCBI Taxonomy" id="1958956"/>
    <lineage>
        <taxon>Viruses</taxon>
        <taxon>Duplodnaviria</taxon>
        <taxon>Heunggongvirae</taxon>
        <taxon>Uroviricota</taxon>
        <taxon>Caudoviricetes</taxon>
        <taxon>Yoloswagvirus</taxon>
        <taxon>Yoloswagvirus yoloswag</taxon>
    </lineage>
</organism>
<gene>
    <name evidence="1" type="ORF">YOLOSWAG_197</name>
</gene>
<evidence type="ECO:0000313" key="1">
    <source>
        <dbReference type="EMBL" id="AQT28676.1"/>
    </source>
</evidence>
<protein>
    <submittedName>
        <fullName evidence="1">Uncharacterized protein</fullName>
    </submittedName>
</protein>
<evidence type="ECO:0000313" key="2">
    <source>
        <dbReference type="Proteomes" id="UP000221250"/>
    </source>
</evidence>
<name>A0A1S6L3D2_9CAUD</name>
<dbReference type="Proteomes" id="UP000221250">
    <property type="component" value="Segment"/>
</dbReference>
<dbReference type="EMBL" id="KY448244">
    <property type="protein sequence ID" value="AQT28676.1"/>
    <property type="molecule type" value="Genomic_DNA"/>
</dbReference>
<proteinExistence type="predicted"/>
<reference evidence="1 2" key="1">
    <citation type="submission" date="2017-01" db="EMBL/GenBank/DDBJ databases">
        <authorList>
            <person name="Mah S.A."/>
            <person name="Swanson W.J."/>
            <person name="Moy G.W."/>
            <person name="Vacquier V.D."/>
        </authorList>
    </citation>
    <scope>NUCLEOTIDE SEQUENCE [LARGE SCALE GENOMIC DNA]</scope>
</reference>
<accession>A0A1S6L3D2</accession>
<keyword evidence="2" id="KW-1185">Reference proteome</keyword>
<sequence>MEIVISFSADESYQALVKVDQSLRRIENQMRDWPMSRKRERNKHLKFQFARKNKIKRKLGLKGVSGPFYSDHYMNSGKRHKFSGQP</sequence>